<accession>A0ABM3IXH3</accession>
<dbReference type="GeneID" id="107404096"/>
<protein>
    <submittedName>
        <fullName evidence="4">Uncharacterized protein LOC107404096</fullName>
    </submittedName>
</protein>
<gene>
    <name evidence="4" type="primary">LOC107404096</name>
</gene>
<reference evidence="4" key="1">
    <citation type="submission" date="2025-08" db="UniProtKB">
        <authorList>
            <consortium name="RefSeq"/>
        </authorList>
    </citation>
    <scope>IDENTIFICATION</scope>
    <source>
        <tissue evidence="4">Seedling</tissue>
    </source>
</reference>
<evidence type="ECO:0000259" key="2">
    <source>
        <dbReference type="Pfam" id="PF03107"/>
    </source>
</evidence>
<dbReference type="PANTHER" id="PTHR46288">
    <property type="entry name" value="PHORBOL-ESTER/DAG-TYPE DOMAIN-CONTAINING PROTEIN"/>
    <property type="match status" value="1"/>
</dbReference>
<organism evidence="3 4">
    <name type="scientific">Ziziphus jujuba</name>
    <name type="common">Chinese jujube</name>
    <name type="synonym">Ziziphus sativa</name>
    <dbReference type="NCBI Taxonomy" id="326968"/>
    <lineage>
        <taxon>Eukaryota</taxon>
        <taxon>Viridiplantae</taxon>
        <taxon>Streptophyta</taxon>
        <taxon>Embryophyta</taxon>
        <taxon>Tracheophyta</taxon>
        <taxon>Spermatophyta</taxon>
        <taxon>Magnoliopsida</taxon>
        <taxon>eudicotyledons</taxon>
        <taxon>Gunneridae</taxon>
        <taxon>Pentapetalae</taxon>
        <taxon>rosids</taxon>
        <taxon>fabids</taxon>
        <taxon>Rosales</taxon>
        <taxon>Rhamnaceae</taxon>
        <taxon>Paliureae</taxon>
        <taxon>Ziziphus</taxon>
    </lineage>
</organism>
<name>A0ABM3IXH3_ZIZJJ</name>
<sequence>MEIQNSNHEHPLVLKGVDVSRKGNYCKANECCREIDIHSAYYVCEKCNYYLHYLCAEPSFQQFNYLFHRHPLTLQLGRYYRPISCRLCRVPYERKDCYSCKTCNVNLHIECALKTPTITLESKQNVDGGQHLCHNKEMELVEIKHGKGEADKYSCRICELPLLSSSCITTHQAYSCRICKNFFHRYCIESSPEITHPFHPSHSLKFTFFIHKNTGGGKCRSCCKTYPNRFFFYCGPCKIYICAGCIFSKEPPSFKYQGHDHLLHLIEKIPDVTDDVDCAASRAYCKQMVAVNELTNLQQYVFRCIDCKFDLHFLCGPLPCSISHRFHIHPLVLFDRIVEDDSGEYYCDVCENQRDPRFVFTIVQSASMLLMSTA</sequence>
<keyword evidence="3" id="KW-1185">Reference proteome</keyword>
<proteinExistence type="predicted"/>
<dbReference type="RefSeq" id="XP_048337447.2">
    <property type="nucleotide sequence ID" value="XM_048481490.2"/>
</dbReference>
<dbReference type="PANTHER" id="PTHR46288:SF27">
    <property type="entry name" value="CYSTEINE_HISTIDINE-RICH C1 DOMAIN FAMILY PROTEIN"/>
    <property type="match status" value="1"/>
</dbReference>
<feature type="domain" description="DC1" evidence="2">
    <location>
        <begin position="67"/>
        <end position="112"/>
    </location>
</feature>
<dbReference type="Proteomes" id="UP001652623">
    <property type="component" value="Chromosome 9"/>
</dbReference>
<keyword evidence="1" id="KW-0677">Repeat</keyword>
<dbReference type="InterPro" id="IPR046349">
    <property type="entry name" value="C1-like_sf"/>
</dbReference>
<dbReference type="InterPro" id="IPR004146">
    <property type="entry name" value="DC1"/>
</dbReference>
<evidence type="ECO:0000313" key="4">
    <source>
        <dbReference type="RefSeq" id="XP_048337447.2"/>
    </source>
</evidence>
<dbReference type="Pfam" id="PF03107">
    <property type="entry name" value="C1_2"/>
    <property type="match status" value="1"/>
</dbReference>
<evidence type="ECO:0000313" key="3">
    <source>
        <dbReference type="Proteomes" id="UP001652623"/>
    </source>
</evidence>
<evidence type="ECO:0000256" key="1">
    <source>
        <dbReference type="ARBA" id="ARBA00022737"/>
    </source>
</evidence>
<dbReference type="SUPFAM" id="SSF57889">
    <property type="entry name" value="Cysteine-rich domain"/>
    <property type="match status" value="3"/>
</dbReference>